<feature type="transmembrane region" description="Helical" evidence="5">
    <location>
        <begin position="97"/>
        <end position="116"/>
    </location>
</feature>
<dbReference type="RefSeq" id="WP_177183384.1">
    <property type="nucleotide sequence ID" value="NZ_FOMR01000005.1"/>
</dbReference>
<sequence length="406" mass="45898">MEDLHQNEKDSFKLPAAFFFLLLLFNMFTLTEEPVKELALLTVDATYMLAIFALGFLAAGRMHFPRQFKLFYLGMLSLAVLYVLMFIFSPAAHDREILSTILLVLSFLLAVVQMPWKNTQLDIFAYMSAGLILLILVHWLIDGLQMVQFQGLIRNPTIMGSMLAALMIFPIARFKAAHLSGKIMLGAAIGSGVLLIYASSTRAVLLLLIIMAGSRVVLHLSKNLFSKLFYLVLAFNLIFTLIYGSLSRVSFLEKFNEWSLNTFNKSLFSGRQNIWDKAIAHGADNPLFGHEIGILPKDFIEGTHYVHSHNQYLQIFLESGLVGLASFIVLLFGIWTVLMKGLDLPIARWAACYFLGLLFYETVDMSLFHYQFSVGLLQWLIIGAALSTVMYTTYLRKNDQETPKNL</sequence>
<evidence type="ECO:0000313" key="8">
    <source>
        <dbReference type="Proteomes" id="UP000199474"/>
    </source>
</evidence>
<feature type="transmembrane region" description="Helical" evidence="5">
    <location>
        <begin position="228"/>
        <end position="246"/>
    </location>
</feature>
<comment type="subcellular location">
    <subcellularLocation>
        <location evidence="1">Membrane</location>
        <topology evidence="1">Multi-pass membrane protein</topology>
    </subcellularLocation>
</comment>
<dbReference type="InterPro" id="IPR051533">
    <property type="entry name" value="WaaL-like"/>
</dbReference>
<feature type="transmembrane region" description="Helical" evidence="5">
    <location>
        <begin position="376"/>
        <end position="395"/>
    </location>
</feature>
<keyword evidence="2 5" id="KW-0812">Transmembrane</keyword>
<evidence type="ECO:0000256" key="3">
    <source>
        <dbReference type="ARBA" id="ARBA00022989"/>
    </source>
</evidence>
<feature type="transmembrane region" description="Helical" evidence="5">
    <location>
        <begin position="70"/>
        <end position="91"/>
    </location>
</feature>
<dbReference type="PANTHER" id="PTHR37422">
    <property type="entry name" value="TEICHURONIC ACID BIOSYNTHESIS PROTEIN TUAE"/>
    <property type="match status" value="1"/>
</dbReference>
<evidence type="ECO:0000313" key="7">
    <source>
        <dbReference type="EMBL" id="SFD86662.1"/>
    </source>
</evidence>
<reference evidence="8" key="1">
    <citation type="submission" date="2016-10" db="EMBL/GenBank/DDBJ databases">
        <authorList>
            <person name="Varghese N."/>
            <person name="Submissions S."/>
        </authorList>
    </citation>
    <scope>NUCLEOTIDE SEQUENCE [LARGE SCALE GENOMIC DNA]</scope>
    <source>
        <strain evidence="8">DSM 22530</strain>
    </source>
</reference>
<dbReference type="InterPro" id="IPR007016">
    <property type="entry name" value="O-antigen_ligase-rel_domated"/>
</dbReference>
<name>A0A1I1VUA1_9BACI</name>
<evidence type="ECO:0000256" key="4">
    <source>
        <dbReference type="ARBA" id="ARBA00023136"/>
    </source>
</evidence>
<evidence type="ECO:0000259" key="6">
    <source>
        <dbReference type="Pfam" id="PF04932"/>
    </source>
</evidence>
<feature type="transmembrane region" description="Helical" evidence="5">
    <location>
        <begin position="315"/>
        <end position="338"/>
    </location>
</feature>
<dbReference type="EMBL" id="FOMR01000005">
    <property type="protein sequence ID" value="SFD86662.1"/>
    <property type="molecule type" value="Genomic_DNA"/>
</dbReference>
<dbReference type="STRING" id="640948.SAMN05216238_10529"/>
<feature type="transmembrane region" description="Helical" evidence="5">
    <location>
        <begin position="350"/>
        <end position="370"/>
    </location>
</feature>
<keyword evidence="8" id="KW-1185">Reference proteome</keyword>
<dbReference type="Proteomes" id="UP000199474">
    <property type="component" value="Unassembled WGS sequence"/>
</dbReference>
<keyword evidence="7" id="KW-0436">Ligase</keyword>
<evidence type="ECO:0000256" key="1">
    <source>
        <dbReference type="ARBA" id="ARBA00004141"/>
    </source>
</evidence>
<dbReference type="PANTHER" id="PTHR37422:SF13">
    <property type="entry name" value="LIPOPOLYSACCHARIDE BIOSYNTHESIS PROTEIN PA4999-RELATED"/>
    <property type="match status" value="1"/>
</dbReference>
<keyword evidence="3 5" id="KW-1133">Transmembrane helix</keyword>
<evidence type="ECO:0000256" key="2">
    <source>
        <dbReference type="ARBA" id="ARBA00022692"/>
    </source>
</evidence>
<feature type="transmembrane region" description="Helical" evidence="5">
    <location>
        <begin position="153"/>
        <end position="172"/>
    </location>
</feature>
<dbReference type="GO" id="GO:0016020">
    <property type="term" value="C:membrane"/>
    <property type="evidence" value="ECO:0007669"/>
    <property type="project" value="UniProtKB-SubCell"/>
</dbReference>
<evidence type="ECO:0000256" key="5">
    <source>
        <dbReference type="SAM" id="Phobius"/>
    </source>
</evidence>
<feature type="domain" description="O-antigen ligase-related" evidence="6">
    <location>
        <begin position="192"/>
        <end position="328"/>
    </location>
</feature>
<gene>
    <name evidence="7" type="ORF">SAMN05216238_10529</name>
</gene>
<feature type="transmembrane region" description="Helical" evidence="5">
    <location>
        <begin position="12"/>
        <end position="31"/>
    </location>
</feature>
<dbReference type="AlphaFoldDB" id="A0A1I1VUA1"/>
<dbReference type="GO" id="GO:0016874">
    <property type="term" value="F:ligase activity"/>
    <property type="evidence" value="ECO:0007669"/>
    <property type="project" value="UniProtKB-KW"/>
</dbReference>
<feature type="transmembrane region" description="Helical" evidence="5">
    <location>
        <begin position="37"/>
        <end position="58"/>
    </location>
</feature>
<accession>A0A1I1VUA1</accession>
<organism evidence="7 8">
    <name type="scientific">Lentibacillus persicus</name>
    <dbReference type="NCBI Taxonomy" id="640948"/>
    <lineage>
        <taxon>Bacteria</taxon>
        <taxon>Bacillati</taxon>
        <taxon>Bacillota</taxon>
        <taxon>Bacilli</taxon>
        <taxon>Bacillales</taxon>
        <taxon>Bacillaceae</taxon>
        <taxon>Lentibacillus</taxon>
    </lineage>
</organism>
<dbReference type="Pfam" id="PF04932">
    <property type="entry name" value="Wzy_C"/>
    <property type="match status" value="1"/>
</dbReference>
<feature type="transmembrane region" description="Helical" evidence="5">
    <location>
        <begin position="123"/>
        <end position="141"/>
    </location>
</feature>
<protein>
    <submittedName>
        <fullName evidence="7">O-antigen ligase</fullName>
    </submittedName>
</protein>
<proteinExistence type="predicted"/>
<keyword evidence="4 5" id="KW-0472">Membrane</keyword>